<dbReference type="AlphaFoldDB" id="A0A1I2ABJ5"/>
<dbReference type="EMBL" id="FONA01000011">
    <property type="protein sequence ID" value="SFE41404.1"/>
    <property type="molecule type" value="Genomic_DNA"/>
</dbReference>
<evidence type="ECO:0000313" key="2">
    <source>
        <dbReference type="Proteomes" id="UP000181976"/>
    </source>
</evidence>
<evidence type="ECO:0000313" key="1">
    <source>
        <dbReference type="EMBL" id="SFE41404.1"/>
    </source>
</evidence>
<accession>A0A1I2ABJ5</accession>
<organism evidence="1 2">
    <name type="scientific">Thermophagus xiamenensis</name>
    <dbReference type="NCBI Taxonomy" id="385682"/>
    <lineage>
        <taxon>Bacteria</taxon>
        <taxon>Pseudomonadati</taxon>
        <taxon>Bacteroidota</taxon>
        <taxon>Bacteroidia</taxon>
        <taxon>Marinilabiliales</taxon>
        <taxon>Marinilabiliaceae</taxon>
        <taxon>Thermophagus</taxon>
    </lineage>
</organism>
<name>A0A1I2ABJ5_9BACT</name>
<gene>
    <name evidence="1" type="ORF">SAMN05444380_11121</name>
</gene>
<dbReference type="Proteomes" id="UP000181976">
    <property type="component" value="Unassembled WGS sequence"/>
</dbReference>
<dbReference type="STRING" id="385682.SAMN05444380_11121"/>
<keyword evidence="2" id="KW-1185">Reference proteome</keyword>
<reference evidence="1 2" key="1">
    <citation type="submission" date="2016-10" db="EMBL/GenBank/DDBJ databases">
        <authorList>
            <person name="de Groot N.N."/>
        </authorList>
    </citation>
    <scope>NUCLEOTIDE SEQUENCE [LARGE SCALE GENOMIC DNA]</scope>
    <source>
        <strain evidence="1 2">DSM 19012</strain>
    </source>
</reference>
<dbReference type="InParanoid" id="A0A1I2ABJ5"/>
<protein>
    <submittedName>
        <fullName evidence="1">Uncharacterized protein</fullName>
    </submittedName>
</protein>
<proteinExistence type="predicted"/>
<sequence length="35" mass="3952">MELAWLNKIYTCSFVATAAMLVSFHNSNLEEAFAK</sequence>